<gene>
    <name evidence="1" type="ORF">SGGMMB4_02607</name>
</gene>
<evidence type="ECO:0000313" key="1">
    <source>
        <dbReference type="EMBL" id="CRL45085.1"/>
    </source>
</evidence>
<reference evidence="1 2" key="1">
    <citation type="submission" date="2015-05" db="EMBL/GenBank/DDBJ databases">
        <authorList>
            <person name="Goodhead I."/>
        </authorList>
    </citation>
    <scope>NUCLEOTIDE SEQUENCE [LARGE SCALE GENOMIC DNA]</scope>
    <source>
        <strain evidence="2">morsitans</strain>
    </source>
</reference>
<accession>A0A193QJI0</accession>
<name>A0A193QJI0_SODGM</name>
<evidence type="ECO:0000313" key="2">
    <source>
        <dbReference type="Proteomes" id="UP000245838"/>
    </source>
</evidence>
<organism evidence="1 2">
    <name type="scientific">Sodalis glossinidius (strain morsitans)</name>
    <dbReference type="NCBI Taxonomy" id="343509"/>
    <lineage>
        <taxon>Bacteria</taxon>
        <taxon>Pseudomonadati</taxon>
        <taxon>Pseudomonadota</taxon>
        <taxon>Gammaproteobacteria</taxon>
        <taxon>Enterobacterales</taxon>
        <taxon>Bruguierivoracaceae</taxon>
        <taxon>Sodalis</taxon>
    </lineage>
</organism>
<proteinExistence type="predicted"/>
<protein>
    <submittedName>
        <fullName evidence="1">Uncharacterized protein</fullName>
    </submittedName>
</protein>
<dbReference type="AlphaFoldDB" id="A0A193QJI0"/>
<dbReference type="Proteomes" id="UP000245838">
    <property type="component" value="Chromosome sggmmb4_Chromosome"/>
</dbReference>
<sequence length="49" mass="5738">MQDLRRNGSIREDDINTLTDNSFCTFFFYHLEKRVLLAVSKVSSVDEIL</sequence>
<dbReference type="EMBL" id="LN854557">
    <property type="protein sequence ID" value="CRL45085.1"/>
    <property type="molecule type" value="Genomic_DNA"/>
</dbReference>